<dbReference type="RefSeq" id="WP_130086714.1">
    <property type="nucleotide sequence ID" value="NZ_SEZJ01000004.1"/>
</dbReference>
<dbReference type="GeneID" id="56274686"/>
<reference evidence="2 3" key="1">
    <citation type="submission" date="2019-02" db="EMBL/GenBank/DDBJ databases">
        <title>Genome sequences of Aliivibrio finisterrensis strains from farmed Atlantic salmon.</title>
        <authorList>
            <person name="Bowman J.P."/>
        </authorList>
    </citation>
    <scope>NUCLEOTIDE SEQUENCE [LARGE SCALE GENOMIC DNA]</scope>
    <source>
        <strain evidence="2 3">A32</strain>
    </source>
</reference>
<evidence type="ECO:0008006" key="4">
    <source>
        <dbReference type="Google" id="ProtNLM"/>
    </source>
</evidence>
<accession>A0A4Q5KM22</accession>
<dbReference type="EMBL" id="SEZJ01000004">
    <property type="protein sequence ID" value="RYU47364.1"/>
    <property type="molecule type" value="Genomic_DNA"/>
</dbReference>
<organism evidence="2 3">
    <name type="scientific">Aliivibrio finisterrensis</name>
    <dbReference type="NCBI Taxonomy" id="511998"/>
    <lineage>
        <taxon>Bacteria</taxon>
        <taxon>Pseudomonadati</taxon>
        <taxon>Pseudomonadota</taxon>
        <taxon>Gammaproteobacteria</taxon>
        <taxon>Vibrionales</taxon>
        <taxon>Vibrionaceae</taxon>
        <taxon>Aliivibrio</taxon>
    </lineage>
</organism>
<dbReference type="PROSITE" id="PS51257">
    <property type="entry name" value="PROKAR_LIPOPROTEIN"/>
    <property type="match status" value="1"/>
</dbReference>
<evidence type="ECO:0000313" key="3">
    <source>
        <dbReference type="Proteomes" id="UP000293465"/>
    </source>
</evidence>
<gene>
    <name evidence="2" type="ORF">ERW49_06495</name>
</gene>
<feature type="signal peptide" evidence="1">
    <location>
        <begin position="1"/>
        <end position="18"/>
    </location>
</feature>
<feature type="chain" id="PRO_5020770951" description="Lipoprotein" evidence="1">
    <location>
        <begin position="19"/>
        <end position="167"/>
    </location>
</feature>
<sequence>MKTFNLILFTSIFLVGCAAPITFYSKSPDAGKPGKVHFMSQEGAYTTIALYEDSDTCTGIQRVSFFQPIVDQTIYVSYKEYLTFSVYINLPNNTGFEYASSMYSVPFESGEVKVKISFDEQKMYTGIYKRDENESWVPVTNFLERTPKQPFLESGSWCEDQLSTNNT</sequence>
<proteinExistence type="predicted"/>
<comment type="caution">
    <text evidence="2">The sequence shown here is derived from an EMBL/GenBank/DDBJ whole genome shotgun (WGS) entry which is preliminary data.</text>
</comment>
<keyword evidence="1" id="KW-0732">Signal</keyword>
<evidence type="ECO:0000313" key="2">
    <source>
        <dbReference type="EMBL" id="RYU47364.1"/>
    </source>
</evidence>
<evidence type="ECO:0000256" key="1">
    <source>
        <dbReference type="SAM" id="SignalP"/>
    </source>
</evidence>
<name>A0A4Q5KM22_9GAMM</name>
<dbReference type="AlphaFoldDB" id="A0A4Q5KM22"/>
<protein>
    <recommendedName>
        <fullName evidence="4">Lipoprotein</fullName>
    </recommendedName>
</protein>
<dbReference type="Proteomes" id="UP000293465">
    <property type="component" value="Unassembled WGS sequence"/>
</dbReference>